<evidence type="ECO:0000313" key="5">
    <source>
        <dbReference type="Proteomes" id="UP000758155"/>
    </source>
</evidence>
<dbReference type="SUPFAM" id="SSF56112">
    <property type="entry name" value="Protein kinase-like (PK-like)"/>
    <property type="match status" value="1"/>
</dbReference>
<dbReference type="AlphaFoldDB" id="A0A9P4WJI5"/>
<gene>
    <name evidence="4" type="ORF">E8E12_005727</name>
</gene>
<organism evidence="4 5">
    <name type="scientific">Didymella heteroderae</name>
    <dbReference type="NCBI Taxonomy" id="1769908"/>
    <lineage>
        <taxon>Eukaryota</taxon>
        <taxon>Fungi</taxon>
        <taxon>Dikarya</taxon>
        <taxon>Ascomycota</taxon>
        <taxon>Pezizomycotina</taxon>
        <taxon>Dothideomycetes</taxon>
        <taxon>Pleosporomycetidae</taxon>
        <taxon>Pleosporales</taxon>
        <taxon>Pleosporineae</taxon>
        <taxon>Didymellaceae</taxon>
        <taxon>Didymella</taxon>
    </lineage>
</organism>
<dbReference type="GO" id="GO:0044773">
    <property type="term" value="P:mitotic DNA damage checkpoint signaling"/>
    <property type="evidence" value="ECO:0007669"/>
    <property type="project" value="TreeGrafter"/>
</dbReference>
<name>A0A9P4WJI5_9PLEO</name>
<reference evidence="4" key="1">
    <citation type="submission" date="2019-04" db="EMBL/GenBank/DDBJ databases">
        <title>Sequencing of skin fungus with MAO and IRED activity.</title>
        <authorList>
            <person name="Marsaioli A.J."/>
            <person name="Bonatto J.M.C."/>
            <person name="Reis Junior O."/>
        </authorList>
    </citation>
    <scope>NUCLEOTIDE SEQUENCE</scope>
    <source>
        <strain evidence="4">28M1</strain>
    </source>
</reference>
<dbReference type="PANTHER" id="PTHR44167">
    <property type="entry name" value="OVARIAN-SPECIFIC SERINE/THREONINE-PROTEIN KINASE LOK-RELATED"/>
    <property type="match status" value="1"/>
</dbReference>
<dbReference type="InterPro" id="IPR000719">
    <property type="entry name" value="Prot_kinase_dom"/>
</dbReference>
<evidence type="ECO:0000313" key="4">
    <source>
        <dbReference type="EMBL" id="KAF3034086.1"/>
    </source>
</evidence>
<feature type="domain" description="Protein kinase" evidence="3">
    <location>
        <begin position="160"/>
        <end position="498"/>
    </location>
</feature>
<keyword evidence="5" id="KW-1185">Reference proteome</keyword>
<dbReference type="InterPro" id="IPR017441">
    <property type="entry name" value="Protein_kinase_ATP_BS"/>
</dbReference>
<dbReference type="CDD" id="cd00180">
    <property type="entry name" value="PKc"/>
    <property type="match status" value="1"/>
</dbReference>
<evidence type="ECO:0000256" key="1">
    <source>
        <dbReference type="PROSITE-ProRule" id="PRU10141"/>
    </source>
</evidence>
<feature type="binding site" evidence="1">
    <location>
        <position position="199"/>
    </location>
    <ligand>
        <name>ATP</name>
        <dbReference type="ChEBI" id="CHEBI:30616"/>
    </ligand>
</feature>
<dbReference type="GO" id="GO:0005634">
    <property type="term" value="C:nucleus"/>
    <property type="evidence" value="ECO:0007669"/>
    <property type="project" value="TreeGrafter"/>
</dbReference>
<dbReference type="InterPro" id="IPR011009">
    <property type="entry name" value="Kinase-like_dom_sf"/>
</dbReference>
<dbReference type="OrthoDB" id="248923at2759"/>
<dbReference type="Pfam" id="PF00069">
    <property type="entry name" value="Pkinase"/>
    <property type="match status" value="1"/>
</dbReference>
<protein>
    <recommendedName>
        <fullName evidence="3">Protein kinase domain-containing protein</fullName>
    </recommendedName>
</protein>
<evidence type="ECO:0000256" key="2">
    <source>
        <dbReference type="SAM" id="MobiDB-lite"/>
    </source>
</evidence>
<comment type="caution">
    <text evidence="4">The sequence shown here is derived from an EMBL/GenBank/DDBJ whole genome shotgun (WGS) entry which is preliminary data.</text>
</comment>
<dbReference type="PROSITE" id="PS00107">
    <property type="entry name" value="PROTEIN_KINASE_ATP"/>
    <property type="match status" value="1"/>
</dbReference>
<dbReference type="GO" id="GO:0004674">
    <property type="term" value="F:protein serine/threonine kinase activity"/>
    <property type="evidence" value="ECO:0007669"/>
    <property type="project" value="TreeGrafter"/>
</dbReference>
<keyword evidence="1" id="KW-0067">ATP-binding</keyword>
<dbReference type="SMART" id="SM00220">
    <property type="entry name" value="S_TKc"/>
    <property type="match status" value="1"/>
</dbReference>
<dbReference type="GO" id="GO:0005524">
    <property type="term" value="F:ATP binding"/>
    <property type="evidence" value="ECO:0007669"/>
    <property type="project" value="UniProtKB-UniRule"/>
</dbReference>
<sequence>MPGRMLPTFDNVAQVRAYMNDHLKDTEFRGETQEFLPTPDFNIVTSEGVIRTVISKDEKLFLGHKDRAALILKISQEGRKMFATCVYGSLPMTCLKALFDDGLSDCRFPFKIGDAPGQKDNQKFIAAFIKNQKIFNVAFFARSSEQILDGGIRKPIDYDESEDAMLGKGAFGEVYKIGIHPGQRSFTSGANSNGHFAMKVTPHKGTREVFFHRAMAKLSHDHLLKCLASFVFSSKYHMIYEKADCNVEEFMKRYADPRKLANFTSGHLAQQLFGLADALCFIHNQGSSDSQVDTKLLGVPKKSSRRSGYIHDIKPENLLMFIYNRSAGKTYWIRMSDFSCAKVVDILETVSGKNRDSWKTASKSGTPVYRAPEAITEGRTSRPYDLFSLGCVFLELLVWFLDGYDALKAFRDQRECLLSPNTYEDEGFYYKTTDDEEFRLRDAVAKKIEDVRSRCSGTLKDVADVIPNLLQMDPQQRPTAKQLVDILKPIDNGTKPPLETDRQSNEPLLASPDISGSDSDSSFGDLVKVQHPTEE</sequence>
<dbReference type="Proteomes" id="UP000758155">
    <property type="component" value="Unassembled WGS sequence"/>
</dbReference>
<feature type="region of interest" description="Disordered" evidence="2">
    <location>
        <begin position="489"/>
        <end position="535"/>
    </location>
</feature>
<dbReference type="PANTHER" id="PTHR44167:SF24">
    <property type="entry name" value="SERINE_THREONINE-PROTEIN KINASE CHK2"/>
    <property type="match status" value="1"/>
</dbReference>
<accession>A0A9P4WJI5</accession>
<feature type="compositionally biased region" description="Low complexity" evidence="2">
    <location>
        <begin position="511"/>
        <end position="525"/>
    </location>
</feature>
<dbReference type="GO" id="GO:0005737">
    <property type="term" value="C:cytoplasm"/>
    <property type="evidence" value="ECO:0007669"/>
    <property type="project" value="TreeGrafter"/>
</dbReference>
<evidence type="ECO:0000259" key="3">
    <source>
        <dbReference type="PROSITE" id="PS50011"/>
    </source>
</evidence>
<keyword evidence="1" id="KW-0547">Nucleotide-binding</keyword>
<dbReference type="EMBL" id="SWKV01000072">
    <property type="protein sequence ID" value="KAF3034086.1"/>
    <property type="molecule type" value="Genomic_DNA"/>
</dbReference>
<dbReference type="PROSITE" id="PS50011">
    <property type="entry name" value="PROTEIN_KINASE_DOM"/>
    <property type="match status" value="1"/>
</dbReference>
<dbReference type="Gene3D" id="1.10.510.10">
    <property type="entry name" value="Transferase(Phosphotransferase) domain 1"/>
    <property type="match status" value="1"/>
</dbReference>
<proteinExistence type="predicted"/>